<evidence type="ECO:0000313" key="2">
    <source>
        <dbReference type="EMBL" id="GFR31927.1"/>
    </source>
</evidence>
<organism evidence="2 3">
    <name type="scientific">Trichonephila clavata</name>
    <name type="common">Joro spider</name>
    <name type="synonym">Nephila clavata</name>
    <dbReference type="NCBI Taxonomy" id="2740835"/>
    <lineage>
        <taxon>Eukaryota</taxon>
        <taxon>Metazoa</taxon>
        <taxon>Ecdysozoa</taxon>
        <taxon>Arthropoda</taxon>
        <taxon>Chelicerata</taxon>
        <taxon>Arachnida</taxon>
        <taxon>Araneae</taxon>
        <taxon>Araneomorphae</taxon>
        <taxon>Entelegynae</taxon>
        <taxon>Araneoidea</taxon>
        <taxon>Nephilidae</taxon>
        <taxon>Trichonephila</taxon>
    </lineage>
</organism>
<feature type="region of interest" description="Disordered" evidence="1">
    <location>
        <begin position="1"/>
        <end position="53"/>
    </location>
</feature>
<sequence length="136" mass="14609">MTLEHPLHPPSASNKSHARIHSLRPSPPFPADTKGGGISPESFRSPSSQSSEEDGILIPLWDLPLSSGVCGDVILGDESNAKLLGEGDWRSLCLWNAPTDGEEGSVSFGTKSRAVLDWQRIKKEVGGGAKFSKWKC</sequence>
<evidence type="ECO:0000256" key="1">
    <source>
        <dbReference type="SAM" id="MobiDB-lite"/>
    </source>
</evidence>
<keyword evidence="3" id="KW-1185">Reference proteome</keyword>
<evidence type="ECO:0000313" key="3">
    <source>
        <dbReference type="Proteomes" id="UP000887116"/>
    </source>
</evidence>
<comment type="caution">
    <text evidence="2">The sequence shown here is derived from an EMBL/GenBank/DDBJ whole genome shotgun (WGS) entry which is preliminary data.</text>
</comment>
<protein>
    <submittedName>
        <fullName evidence="2">Uncharacterized protein</fullName>
    </submittedName>
</protein>
<dbReference type="Proteomes" id="UP000887116">
    <property type="component" value="Unassembled WGS sequence"/>
</dbReference>
<dbReference type="EMBL" id="BMAO01009606">
    <property type="protein sequence ID" value="GFR31927.1"/>
    <property type="molecule type" value="Genomic_DNA"/>
</dbReference>
<feature type="compositionally biased region" description="Low complexity" evidence="1">
    <location>
        <begin position="39"/>
        <end position="50"/>
    </location>
</feature>
<gene>
    <name evidence="2" type="ORF">TNCT_308671</name>
</gene>
<proteinExistence type="predicted"/>
<name>A0A8X6M4S4_TRICU</name>
<accession>A0A8X6M4S4</accession>
<reference evidence="2" key="1">
    <citation type="submission" date="2020-07" db="EMBL/GenBank/DDBJ databases">
        <title>Multicomponent nature underlies the extraordinary mechanical properties of spider dragline silk.</title>
        <authorList>
            <person name="Kono N."/>
            <person name="Nakamura H."/>
            <person name="Mori M."/>
            <person name="Yoshida Y."/>
            <person name="Ohtoshi R."/>
            <person name="Malay A.D."/>
            <person name="Moran D.A.P."/>
            <person name="Tomita M."/>
            <person name="Numata K."/>
            <person name="Arakawa K."/>
        </authorList>
    </citation>
    <scope>NUCLEOTIDE SEQUENCE</scope>
</reference>
<dbReference type="AlphaFoldDB" id="A0A8X6M4S4"/>